<protein>
    <submittedName>
        <fullName evidence="1">Gamma carbonic anhydrase family protein</fullName>
    </submittedName>
</protein>
<dbReference type="PANTHER" id="PTHR13061">
    <property type="entry name" value="DYNACTIN SUBUNIT P25"/>
    <property type="match status" value="1"/>
</dbReference>
<dbReference type="AlphaFoldDB" id="A0A1F4R4J6"/>
<dbReference type="InterPro" id="IPR001451">
    <property type="entry name" value="Hexapep"/>
</dbReference>
<dbReference type="Gene3D" id="2.160.10.10">
    <property type="entry name" value="Hexapeptide repeat proteins"/>
    <property type="match status" value="1"/>
</dbReference>
<sequence>MIGKYLKNKPRVHPSVFIAGGAQLIGAISIDAGSSVWFNAVIRADLNTIKIGKGVNIQDGCLLHLEDDRGILIEDEVTVGHGAILHACTIRKRALIGIGAVILNGAVVGAESVVGAGAVVTPGTRIPERSLVLGCPARVQRKLKISEIRKNKYWAQKYIKLAAEYLAL</sequence>
<dbReference type="InterPro" id="IPR050484">
    <property type="entry name" value="Transf_Hexapept/Carb_Anhydrase"/>
</dbReference>
<evidence type="ECO:0000313" key="2">
    <source>
        <dbReference type="Proteomes" id="UP000176938"/>
    </source>
</evidence>
<comment type="caution">
    <text evidence="1">The sequence shown here is derived from an EMBL/GenBank/DDBJ whole genome shotgun (WGS) entry which is preliminary data.</text>
</comment>
<evidence type="ECO:0000313" key="1">
    <source>
        <dbReference type="EMBL" id="OGC03026.1"/>
    </source>
</evidence>
<dbReference type="SUPFAM" id="SSF51161">
    <property type="entry name" value="Trimeric LpxA-like enzymes"/>
    <property type="match status" value="1"/>
</dbReference>
<dbReference type="Pfam" id="PF00132">
    <property type="entry name" value="Hexapep"/>
    <property type="match status" value="1"/>
</dbReference>
<dbReference type="InterPro" id="IPR011004">
    <property type="entry name" value="Trimer_LpxA-like_sf"/>
</dbReference>
<dbReference type="EMBL" id="METP01000064">
    <property type="protein sequence ID" value="OGC03026.1"/>
    <property type="molecule type" value="Genomic_DNA"/>
</dbReference>
<reference evidence="1 2" key="1">
    <citation type="journal article" date="2016" name="Nat. Commun.">
        <title>Thousands of microbial genomes shed light on interconnected biogeochemical processes in an aquifer system.</title>
        <authorList>
            <person name="Anantharaman K."/>
            <person name="Brown C.T."/>
            <person name="Hug L.A."/>
            <person name="Sharon I."/>
            <person name="Castelle C.J."/>
            <person name="Probst A.J."/>
            <person name="Thomas B.C."/>
            <person name="Singh A."/>
            <person name="Wilkins M.J."/>
            <person name="Karaoz U."/>
            <person name="Brodie E.L."/>
            <person name="Williams K.H."/>
            <person name="Hubbard S.S."/>
            <person name="Banfield J.F."/>
        </authorList>
    </citation>
    <scope>NUCLEOTIDE SEQUENCE [LARGE SCALE GENOMIC DNA]</scope>
</reference>
<dbReference type="CDD" id="cd04645">
    <property type="entry name" value="LbH_gamma_CA_like"/>
    <property type="match status" value="1"/>
</dbReference>
<dbReference type="PANTHER" id="PTHR13061:SF29">
    <property type="entry name" value="GAMMA CARBONIC ANHYDRASE-LIKE 1, MITOCHONDRIAL-RELATED"/>
    <property type="match status" value="1"/>
</dbReference>
<dbReference type="Proteomes" id="UP000176938">
    <property type="component" value="Unassembled WGS sequence"/>
</dbReference>
<gene>
    <name evidence="1" type="ORF">A3H38_01900</name>
</gene>
<name>A0A1F4R4J6_UNCSA</name>
<proteinExistence type="predicted"/>
<organism evidence="1 2">
    <name type="scientific">candidate division WOR-1 bacterium RIFCSPLOWO2_02_FULL_46_20</name>
    <dbReference type="NCBI Taxonomy" id="1802567"/>
    <lineage>
        <taxon>Bacteria</taxon>
        <taxon>Bacillati</taxon>
        <taxon>Saganbacteria</taxon>
    </lineage>
</organism>
<accession>A0A1F4R4J6</accession>
<dbReference type="InterPro" id="IPR047324">
    <property type="entry name" value="LbH_gamma_CA-like"/>
</dbReference>